<evidence type="ECO:0000313" key="3">
    <source>
        <dbReference type="EMBL" id="RKN16896.1"/>
    </source>
</evidence>
<accession>A0A3A9VWS3</accession>
<evidence type="ECO:0000256" key="1">
    <source>
        <dbReference type="SAM" id="MobiDB-lite"/>
    </source>
</evidence>
<dbReference type="EMBL" id="RBDX01000027">
    <property type="protein sequence ID" value="RKN05388.1"/>
    <property type="molecule type" value="Genomic_DNA"/>
</dbReference>
<sequence length="120" mass="12729">MGLVALAVLAVPACGSDGGAPPDGDAPRPVRTGSTEAPPPEPEVDLTDPSPSEDLTEPLAPPEPSPTPTEEPIEDQTPDLEIPGPPDVTFDREPEACEIGDDQWDDYLRDWCEDAFGDPR</sequence>
<dbReference type="AlphaFoldDB" id="A0A3A9VWS3"/>
<evidence type="ECO:0000313" key="5">
    <source>
        <dbReference type="Proteomes" id="UP000275024"/>
    </source>
</evidence>
<reference evidence="4 5" key="1">
    <citation type="submission" date="2018-09" db="EMBL/GenBank/DDBJ databases">
        <title>Streptomyces sp. nov. DS1-2, an endophytic actinomycete isolated from roots of Dendrobium scabrilingue.</title>
        <authorList>
            <person name="Kuncharoen N."/>
            <person name="Kudo T."/>
            <person name="Ohkuma M."/>
            <person name="Yuki M."/>
            <person name="Tanasupawat S."/>
        </authorList>
    </citation>
    <scope>NUCLEOTIDE SEQUENCE [LARGE SCALE GENOMIC DNA]</scope>
    <source>
        <strain evidence="2 5">AZ1-7</strain>
        <strain evidence="3 4">DS1-2</strain>
    </source>
</reference>
<comment type="caution">
    <text evidence="2">The sequence shown here is derived from an EMBL/GenBank/DDBJ whole genome shotgun (WGS) entry which is preliminary data.</text>
</comment>
<evidence type="ECO:0000313" key="2">
    <source>
        <dbReference type="EMBL" id="RKN05388.1"/>
    </source>
</evidence>
<name>A0A3A9VWS3_9ACTN</name>
<keyword evidence="4" id="KW-1185">Reference proteome</keyword>
<feature type="region of interest" description="Disordered" evidence="1">
    <location>
        <begin position="13"/>
        <end position="104"/>
    </location>
</feature>
<organism evidence="2 5">
    <name type="scientific">Streptomyces radicis</name>
    <dbReference type="NCBI Taxonomy" id="1750517"/>
    <lineage>
        <taxon>Bacteria</taxon>
        <taxon>Bacillati</taxon>
        <taxon>Actinomycetota</taxon>
        <taxon>Actinomycetes</taxon>
        <taxon>Kitasatosporales</taxon>
        <taxon>Streptomycetaceae</taxon>
        <taxon>Streptomyces</taxon>
    </lineage>
</organism>
<dbReference type="EMBL" id="RBDY01000025">
    <property type="protein sequence ID" value="RKN16896.1"/>
    <property type="molecule type" value="Genomic_DNA"/>
</dbReference>
<evidence type="ECO:0000313" key="4">
    <source>
        <dbReference type="Proteomes" id="UP000268652"/>
    </source>
</evidence>
<proteinExistence type="predicted"/>
<dbReference type="Proteomes" id="UP000268652">
    <property type="component" value="Unassembled WGS sequence"/>
</dbReference>
<gene>
    <name evidence="3" type="ORF">D7318_24955</name>
    <name evidence="2" type="ORF">D7319_25590</name>
</gene>
<feature type="compositionally biased region" description="Pro residues" evidence="1">
    <location>
        <begin position="59"/>
        <end position="69"/>
    </location>
</feature>
<protein>
    <submittedName>
        <fullName evidence="2">Uncharacterized protein</fullName>
    </submittedName>
</protein>
<dbReference type="Proteomes" id="UP000275024">
    <property type="component" value="Unassembled WGS sequence"/>
</dbReference>
<feature type="compositionally biased region" description="Low complexity" evidence="1">
    <location>
        <begin position="13"/>
        <end position="23"/>
    </location>
</feature>